<dbReference type="STRING" id="1215104.GCA_000730585_02132"/>
<keyword evidence="4" id="KW-1185">Reference proteome</keyword>
<keyword evidence="2" id="KW-1133">Transmembrane helix</keyword>
<protein>
    <submittedName>
        <fullName evidence="3">Multidrug resistance protein, MATE family</fullName>
    </submittedName>
</protein>
<dbReference type="NCBIfam" id="TIGR00797">
    <property type="entry name" value="matE"/>
    <property type="match status" value="1"/>
</dbReference>
<feature type="transmembrane region" description="Helical" evidence="2">
    <location>
        <begin position="273"/>
        <end position="299"/>
    </location>
</feature>
<keyword evidence="2" id="KW-0472">Membrane</keyword>
<dbReference type="GO" id="GO:0005886">
    <property type="term" value="C:plasma membrane"/>
    <property type="evidence" value="ECO:0007669"/>
    <property type="project" value="TreeGrafter"/>
</dbReference>
<accession>A0A239KVU6</accession>
<dbReference type="Proteomes" id="UP000198407">
    <property type="component" value="Unassembled WGS sequence"/>
</dbReference>
<sequence>MKNLTEILRLAIPLVIIQLCQASLGLVDTLVAGQYHSQDLAGVGLGSSLWTPVFIFATGVMYVLVPRFSAAVSAGDRQGAAVLFLQGRHVALILGVVSFVLIQALAFASPWLLEQGPVGQIAKHYLHCVAFATPGLAYMLLYRFTVEGHSMLTPIILTGLFLLICHAVLAVVLVNGLLFVSPMGGAGAGLATAISAYLALFFLRALVRRACPVLVALRSEQAEPPRSGMRDSMALLKQGLPIGLALVLQILALSVLAFFAFSLGTDVVSAHQVVITIAMVVVMIPLALGSATTIRVAAFHALGDQQNKRSVALWAFAMAVIYAALAGVALLWSGPTLTGYFSNDSQVIRVASGLIACLAVFQFFDAVQMVASGVLRGLGDFMKPFAVVVFAYWIIVIPAGYVIGVRYAQDIGMVWTVLALAIFVAAGVLCRYVYKALSGPGETVKLVPSAVSR</sequence>
<feature type="transmembrane region" description="Helical" evidence="2">
    <location>
        <begin position="49"/>
        <end position="69"/>
    </location>
</feature>
<feature type="transmembrane region" description="Helical" evidence="2">
    <location>
        <begin position="186"/>
        <end position="207"/>
    </location>
</feature>
<feature type="transmembrane region" description="Helical" evidence="2">
    <location>
        <begin position="154"/>
        <end position="180"/>
    </location>
</feature>
<proteinExistence type="predicted"/>
<dbReference type="Pfam" id="PF01554">
    <property type="entry name" value="MatE"/>
    <property type="match status" value="2"/>
</dbReference>
<feature type="transmembrane region" description="Helical" evidence="2">
    <location>
        <begin position="239"/>
        <end position="261"/>
    </location>
</feature>
<feature type="transmembrane region" description="Helical" evidence="2">
    <location>
        <begin position="413"/>
        <end position="434"/>
    </location>
</feature>
<keyword evidence="2" id="KW-0812">Transmembrane</keyword>
<dbReference type="PANTHER" id="PTHR43298">
    <property type="entry name" value="MULTIDRUG RESISTANCE PROTEIN NORM-RELATED"/>
    <property type="match status" value="1"/>
</dbReference>
<feature type="transmembrane region" description="Helical" evidence="2">
    <location>
        <begin position="311"/>
        <end position="334"/>
    </location>
</feature>
<dbReference type="InterPro" id="IPR002528">
    <property type="entry name" value="MATE_fam"/>
</dbReference>
<evidence type="ECO:0000313" key="3">
    <source>
        <dbReference type="EMBL" id="SNT22110.1"/>
    </source>
</evidence>
<organism evidence="3 4">
    <name type="scientific">Pseudomonas japonica</name>
    <dbReference type="NCBI Taxonomy" id="256466"/>
    <lineage>
        <taxon>Bacteria</taxon>
        <taxon>Pseudomonadati</taxon>
        <taxon>Pseudomonadota</taxon>
        <taxon>Gammaproteobacteria</taxon>
        <taxon>Pseudomonadales</taxon>
        <taxon>Pseudomonadaceae</taxon>
        <taxon>Pseudomonas</taxon>
    </lineage>
</organism>
<dbReference type="OrthoDB" id="9780160at2"/>
<evidence type="ECO:0000256" key="2">
    <source>
        <dbReference type="SAM" id="Phobius"/>
    </source>
</evidence>
<feature type="transmembrane region" description="Helical" evidence="2">
    <location>
        <begin position="346"/>
        <end position="364"/>
    </location>
</feature>
<dbReference type="InterPro" id="IPR050222">
    <property type="entry name" value="MATE_MdtK"/>
</dbReference>
<gene>
    <name evidence="3" type="ORF">SAMN05444352_12958</name>
</gene>
<feature type="transmembrane region" description="Helical" evidence="2">
    <location>
        <begin position="124"/>
        <end position="142"/>
    </location>
</feature>
<dbReference type="PANTHER" id="PTHR43298:SF2">
    <property type="entry name" value="FMN_FAD EXPORTER YEEO-RELATED"/>
    <property type="match status" value="1"/>
</dbReference>
<evidence type="ECO:0000313" key="4">
    <source>
        <dbReference type="Proteomes" id="UP000198407"/>
    </source>
</evidence>
<dbReference type="RefSeq" id="WP_042126496.1">
    <property type="nucleotide sequence ID" value="NZ_FZOL01000029.1"/>
</dbReference>
<evidence type="ECO:0000256" key="1">
    <source>
        <dbReference type="ARBA" id="ARBA00022448"/>
    </source>
</evidence>
<dbReference type="GO" id="GO:0042910">
    <property type="term" value="F:xenobiotic transmembrane transporter activity"/>
    <property type="evidence" value="ECO:0007669"/>
    <property type="project" value="InterPro"/>
</dbReference>
<keyword evidence="1" id="KW-0813">Transport</keyword>
<feature type="transmembrane region" description="Helical" evidence="2">
    <location>
        <begin position="385"/>
        <end position="407"/>
    </location>
</feature>
<dbReference type="AlphaFoldDB" id="A0A239KVU6"/>
<reference evidence="4" key="1">
    <citation type="submission" date="2017-06" db="EMBL/GenBank/DDBJ databases">
        <authorList>
            <person name="Varghese N."/>
            <person name="Submissions S."/>
        </authorList>
    </citation>
    <scope>NUCLEOTIDE SEQUENCE [LARGE SCALE GENOMIC DNA]</scope>
    <source>
        <strain evidence="4">DSM 22348</strain>
    </source>
</reference>
<dbReference type="EMBL" id="FZOL01000029">
    <property type="protein sequence ID" value="SNT22110.1"/>
    <property type="molecule type" value="Genomic_DNA"/>
</dbReference>
<feature type="transmembrane region" description="Helical" evidence="2">
    <location>
        <begin position="90"/>
        <end position="112"/>
    </location>
</feature>
<name>A0A239KVU6_9PSED</name>
<dbReference type="GO" id="GO:0015297">
    <property type="term" value="F:antiporter activity"/>
    <property type="evidence" value="ECO:0007669"/>
    <property type="project" value="InterPro"/>
</dbReference>